<evidence type="ECO:0000313" key="2">
    <source>
        <dbReference type="EMBL" id="OGC37008.1"/>
    </source>
</evidence>
<dbReference type="Proteomes" id="UP000178951">
    <property type="component" value="Unassembled WGS sequence"/>
</dbReference>
<dbReference type="AlphaFoldDB" id="A0A1F4TWC1"/>
<sequence length="88" mass="9580">MNNRDIVVRIIQPAEKPQPQRQIYVVTHPSKKIKLLQNILNVIALGSICAMGGLLAASFFSFGFTVNDIAVIVGIPLVLGIVTTYALF</sequence>
<evidence type="ECO:0000313" key="3">
    <source>
        <dbReference type="Proteomes" id="UP000178951"/>
    </source>
</evidence>
<dbReference type="EMBL" id="MEUF01000001">
    <property type="protein sequence ID" value="OGC37008.1"/>
    <property type="molecule type" value="Genomic_DNA"/>
</dbReference>
<feature type="transmembrane region" description="Helical" evidence="1">
    <location>
        <begin position="69"/>
        <end position="87"/>
    </location>
</feature>
<keyword evidence="1" id="KW-1133">Transmembrane helix</keyword>
<comment type="caution">
    <text evidence="2">The sequence shown here is derived from an EMBL/GenBank/DDBJ whole genome shotgun (WGS) entry which is preliminary data.</text>
</comment>
<evidence type="ECO:0000256" key="1">
    <source>
        <dbReference type="SAM" id="Phobius"/>
    </source>
</evidence>
<gene>
    <name evidence="2" type="ORF">A2311_05835</name>
</gene>
<keyword evidence="1" id="KW-0812">Transmembrane</keyword>
<dbReference type="STRING" id="1802583.A2311_05835"/>
<protein>
    <submittedName>
        <fullName evidence="2">Uncharacterized protein</fullName>
    </submittedName>
</protein>
<reference evidence="2 3" key="1">
    <citation type="journal article" date="2016" name="Nat. Commun.">
        <title>Thousands of microbial genomes shed light on interconnected biogeochemical processes in an aquifer system.</title>
        <authorList>
            <person name="Anantharaman K."/>
            <person name="Brown C.T."/>
            <person name="Hug L.A."/>
            <person name="Sharon I."/>
            <person name="Castelle C.J."/>
            <person name="Probst A.J."/>
            <person name="Thomas B.C."/>
            <person name="Singh A."/>
            <person name="Wilkins M.J."/>
            <person name="Karaoz U."/>
            <person name="Brodie E.L."/>
            <person name="Williams K.H."/>
            <person name="Hubbard S.S."/>
            <person name="Banfield J.F."/>
        </authorList>
    </citation>
    <scope>NUCLEOTIDE SEQUENCE [LARGE SCALE GENOMIC DNA]</scope>
</reference>
<feature type="transmembrane region" description="Helical" evidence="1">
    <location>
        <begin position="39"/>
        <end position="63"/>
    </location>
</feature>
<organism evidence="2 3">
    <name type="scientific">candidate division WOR-1 bacterium RIFOXYB2_FULL_48_7</name>
    <dbReference type="NCBI Taxonomy" id="1802583"/>
    <lineage>
        <taxon>Bacteria</taxon>
        <taxon>Bacillati</taxon>
        <taxon>Saganbacteria</taxon>
    </lineage>
</organism>
<name>A0A1F4TWC1_UNCSA</name>
<keyword evidence="1" id="KW-0472">Membrane</keyword>
<proteinExistence type="predicted"/>
<accession>A0A1F4TWC1</accession>